<dbReference type="EMBL" id="QMFY01000008">
    <property type="protein sequence ID" value="RAW00093.1"/>
    <property type="molecule type" value="Genomic_DNA"/>
</dbReference>
<proteinExistence type="predicted"/>
<comment type="caution">
    <text evidence="1">The sequence shown here is derived from an EMBL/GenBank/DDBJ whole genome shotgun (WGS) entry which is preliminary data.</text>
</comment>
<dbReference type="Gene3D" id="1.25.40.10">
    <property type="entry name" value="Tetratricopeptide repeat domain"/>
    <property type="match status" value="1"/>
</dbReference>
<evidence type="ECO:0000313" key="2">
    <source>
        <dbReference type="Proteomes" id="UP000251889"/>
    </source>
</evidence>
<organism evidence="1 2">
    <name type="scientific">Pseudochryseolinea flava</name>
    <dbReference type="NCBI Taxonomy" id="2059302"/>
    <lineage>
        <taxon>Bacteria</taxon>
        <taxon>Pseudomonadati</taxon>
        <taxon>Bacteroidota</taxon>
        <taxon>Cytophagia</taxon>
        <taxon>Cytophagales</taxon>
        <taxon>Fulvivirgaceae</taxon>
        <taxon>Pseudochryseolinea</taxon>
    </lineage>
</organism>
<dbReference type="InterPro" id="IPR011990">
    <property type="entry name" value="TPR-like_helical_dom_sf"/>
</dbReference>
<keyword evidence="2" id="KW-1185">Reference proteome</keyword>
<dbReference type="Proteomes" id="UP000251889">
    <property type="component" value="Unassembled WGS sequence"/>
</dbReference>
<dbReference type="SUPFAM" id="SSF48452">
    <property type="entry name" value="TPR-like"/>
    <property type="match status" value="1"/>
</dbReference>
<evidence type="ECO:0000313" key="1">
    <source>
        <dbReference type="EMBL" id="RAW00093.1"/>
    </source>
</evidence>
<accession>A0A364Y1E3</accession>
<dbReference type="AlphaFoldDB" id="A0A364Y1E3"/>
<reference evidence="1 2" key="1">
    <citation type="submission" date="2018-06" db="EMBL/GenBank/DDBJ databases">
        <title>Chryseolinea flavus sp. nov., a member of the phylum Bacteroidetes isolated from soil.</title>
        <authorList>
            <person name="Li Y."/>
            <person name="Wang J."/>
        </authorList>
    </citation>
    <scope>NUCLEOTIDE SEQUENCE [LARGE SCALE GENOMIC DNA]</scope>
    <source>
        <strain evidence="1 2">SDU1-6</strain>
    </source>
</reference>
<name>A0A364Y1E3_9BACT</name>
<sequence>MESIGQTVKLAVNSNYRIEQLEKNLRFADNVTNRIQLADAYVAAGRYPDAIALYEESMSGFMADDPTLKMKALVAHFQNKSYDAAITYGRQLENEKSFKNAEERIAFAWSLHFAGNVADAEKEFGGMNKTFTNYPHRLAYVKFLKLHSNHAMLEEVVKEMFEEHDHMKGTERRLYRDVFNELRDLVKK</sequence>
<evidence type="ECO:0008006" key="3">
    <source>
        <dbReference type="Google" id="ProtNLM"/>
    </source>
</evidence>
<gene>
    <name evidence="1" type="ORF">DQQ10_16215</name>
</gene>
<protein>
    <recommendedName>
        <fullName evidence="3">Tetratricopeptide repeat protein</fullName>
    </recommendedName>
</protein>